<sequence>MAASPCWHGRCNRLLLGRGMKRGNDLPEGPHLISQHSPLELALPIQAHAWLSSGRAREGEPVMFWASCSQWCIEAHQERIRPRAFCKNFGLLALLVGAEFGSAGPVFTPLSAHGAHCPNTSADMLRTEGLTPRVLVHSDFPLCS</sequence>
<comment type="caution">
    <text evidence="1">The sequence shown here is derived from an EMBL/GenBank/DDBJ whole genome shotgun (WGS) entry which is preliminary data.</text>
</comment>
<gene>
    <name evidence="1" type="ORF">Y1Q_0006082</name>
</gene>
<evidence type="ECO:0000313" key="1">
    <source>
        <dbReference type="EMBL" id="KYO31508.1"/>
    </source>
</evidence>
<dbReference type="AlphaFoldDB" id="A0A151N3Z8"/>
<dbReference type="EMBL" id="AKHW03004073">
    <property type="protein sequence ID" value="KYO31508.1"/>
    <property type="molecule type" value="Genomic_DNA"/>
</dbReference>
<proteinExistence type="predicted"/>
<evidence type="ECO:0000313" key="2">
    <source>
        <dbReference type="Proteomes" id="UP000050525"/>
    </source>
</evidence>
<dbReference type="Proteomes" id="UP000050525">
    <property type="component" value="Unassembled WGS sequence"/>
</dbReference>
<name>A0A151N3Z8_ALLMI</name>
<accession>A0A151N3Z8</accession>
<reference evidence="1 2" key="1">
    <citation type="journal article" date="2012" name="Genome Biol.">
        <title>Sequencing three crocodilian genomes to illuminate the evolution of archosaurs and amniotes.</title>
        <authorList>
            <person name="St John J.A."/>
            <person name="Braun E.L."/>
            <person name="Isberg S.R."/>
            <person name="Miles L.G."/>
            <person name="Chong A.Y."/>
            <person name="Gongora J."/>
            <person name="Dalzell P."/>
            <person name="Moran C."/>
            <person name="Bed'hom B."/>
            <person name="Abzhanov A."/>
            <person name="Burgess S.C."/>
            <person name="Cooksey A.M."/>
            <person name="Castoe T.A."/>
            <person name="Crawford N.G."/>
            <person name="Densmore L.D."/>
            <person name="Drew J.C."/>
            <person name="Edwards S.V."/>
            <person name="Faircloth B.C."/>
            <person name="Fujita M.K."/>
            <person name="Greenwold M.J."/>
            <person name="Hoffmann F.G."/>
            <person name="Howard J.M."/>
            <person name="Iguchi T."/>
            <person name="Janes D.E."/>
            <person name="Khan S.Y."/>
            <person name="Kohno S."/>
            <person name="de Koning A.J."/>
            <person name="Lance S.L."/>
            <person name="McCarthy F.M."/>
            <person name="McCormack J.E."/>
            <person name="Merchant M.E."/>
            <person name="Peterson D.G."/>
            <person name="Pollock D.D."/>
            <person name="Pourmand N."/>
            <person name="Raney B.J."/>
            <person name="Roessler K.A."/>
            <person name="Sanford J.R."/>
            <person name="Sawyer R.H."/>
            <person name="Schmidt C.J."/>
            <person name="Triplett E.W."/>
            <person name="Tuberville T.D."/>
            <person name="Venegas-Anaya M."/>
            <person name="Howard J.T."/>
            <person name="Jarvis E.D."/>
            <person name="Guillette L.J.Jr."/>
            <person name="Glenn T.C."/>
            <person name="Green R.E."/>
            <person name="Ray D.A."/>
        </authorList>
    </citation>
    <scope>NUCLEOTIDE SEQUENCE [LARGE SCALE GENOMIC DNA]</scope>
    <source>
        <strain evidence="1">KSC_2009_1</strain>
    </source>
</reference>
<protein>
    <submittedName>
        <fullName evidence="1">Uncharacterized protein</fullName>
    </submittedName>
</protein>
<keyword evidence="2" id="KW-1185">Reference proteome</keyword>
<organism evidence="1 2">
    <name type="scientific">Alligator mississippiensis</name>
    <name type="common">American alligator</name>
    <dbReference type="NCBI Taxonomy" id="8496"/>
    <lineage>
        <taxon>Eukaryota</taxon>
        <taxon>Metazoa</taxon>
        <taxon>Chordata</taxon>
        <taxon>Craniata</taxon>
        <taxon>Vertebrata</taxon>
        <taxon>Euteleostomi</taxon>
        <taxon>Archelosauria</taxon>
        <taxon>Archosauria</taxon>
        <taxon>Crocodylia</taxon>
        <taxon>Alligatoridae</taxon>
        <taxon>Alligatorinae</taxon>
        <taxon>Alligator</taxon>
    </lineage>
</organism>